<keyword evidence="2" id="KW-1185">Reference proteome</keyword>
<proteinExistence type="predicted"/>
<sequence>MWLRGTSWRGVRMRGMVSHYVHRSSNGIAGGHRRRNAAVGGPSRGGLIPCVADVGHRVRSLLTWSVAQMFHVKHVRFAADVSSCPGDRSKRLSREPRTGKIESVRSVECGSPAARRGTETIDLPRLRRVVARWLMLSSSPVVENSGKCVRHGNELADGCAISIPARDHDPRVPYVPSDRRVRVARSLPERRASRRV</sequence>
<dbReference type="EMBL" id="JAGIOL010000001">
    <property type="protein sequence ID" value="MBP2436823.1"/>
    <property type="molecule type" value="Genomic_DNA"/>
</dbReference>
<evidence type="ECO:0000313" key="1">
    <source>
        <dbReference type="EMBL" id="MBP2436823.1"/>
    </source>
</evidence>
<comment type="caution">
    <text evidence="1">The sequence shown here is derived from an EMBL/GenBank/DDBJ whole genome shotgun (WGS) entry which is preliminary data.</text>
</comment>
<organism evidence="1 2">
    <name type="scientific">Microbacterium amylolyticum</name>
    <dbReference type="NCBI Taxonomy" id="936337"/>
    <lineage>
        <taxon>Bacteria</taxon>
        <taxon>Bacillati</taxon>
        <taxon>Actinomycetota</taxon>
        <taxon>Actinomycetes</taxon>
        <taxon>Micrococcales</taxon>
        <taxon>Microbacteriaceae</taxon>
        <taxon>Microbacterium</taxon>
    </lineage>
</organism>
<gene>
    <name evidence="1" type="ORF">JOF34_001409</name>
</gene>
<dbReference type="Proteomes" id="UP001519362">
    <property type="component" value="Unassembled WGS sequence"/>
</dbReference>
<accession>A0ABS4ZIH3</accession>
<reference evidence="1 2" key="1">
    <citation type="submission" date="2021-03" db="EMBL/GenBank/DDBJ databases">
        <title>Sequencing the genomes of 1000 actinobacteria strains.</title>
        <authorList>
            <person name="Klenk H.-P."/>
        </authorList>
    </citation>
    <scope>NUCLEOTIDE SEQUENCE [LARGE SCALE GENOMIC DNA]</scope>
    <source>
        <strain evidence="1 2">DSM 24221</strain>
    </source>
</reference>
<name>A0ABS4ZIH3_9MICO</name>
<evidence type="ECO:0000313" key="2">
    <source>
        <dbReference type="Proteomes" id="UP001519362"/>
    </source>
</evidence>
<protein>
    <submittedName>
        <fullName evidence="1">Uncharacterized protein</fullName>
    </submittedName>
</protein>